<dbReference type="Pfam" id="PF01494">
    <property type="entry name" value="FAD_binding_3"/>
    <property type="match status" value="1"/>
</dbReference>
<reference evidence="4 5" key="1">
    <citation type="journal article" date="2015" name="Sci. Rep.">
        <title>Genome of the facultative scuticociliatosis pathogen Pseudocohnilembus persalinus provides insight into its virulence through horizontal gene transfer.</title>
        <authorList>
            <person name="Xiong J."/>
            <person name="Wang G."/>
            <person name="Cheng J."/>
            <person name="Tian M."/>
            <person name="Pan X."/>
            <person name="Warren A."/>
            <person name="Jiang C."/>
            <person name="Yuan D."/>
            <person name="Miao W."/>
        </authorList>
    </citation>
    <scope>NUCLEOTIDE SEQUENCE [LARGE SCALE GENOMIC DNA]</scope>
    <source>
        <strain evidence="4">36N120E</strain>
    </source>
</reference>
<dbReference type="GO" id="GO:0005739">
    <property type="term" value="C:mitochondrion"/>
    <property type="evidence" value="ECO:0007669"/>
    <property type="project" value="TreeGrafter"/>
</dbReference>
<sequence>MSQKIIKSQVSIVGAGPVGLIAAHLLEKAGISYNLIEKQNHLGAHPAAHLINLRSNEILSEINLFDKVMARTESKEYLRRIFEPKELHYAVHDHFAPSIEEKYKEIQNHTFANYVHLPQNKFVDVLHQNLPNIEKNIHLNTQVLNIQNNSLLNCPEKPYVELQVKDLQQDIKKTYQSDFLIACDGFRSFVRKNQDVHLIGRNSLLNFLNIFFYSKELADKISETGQDAMLHFIYNSDIQCCLVNHTKEDGMFVLQIPVYPPYQNLVDPKLSKQEQNTQAIKIVNNCLDNKFFKLNEQNTKIQNIGFWNLSCMQTENYFKDRVIFAGDSAHSFPPAGGFGMNTGMHDIHNLVSKLKIVYNQNIEDQPKKIESLLKSYHIEMQQYCSEIQNITMQEYKKSLLIAQKLGLSLDNLLSLKNILTKTPIQPSQNIWKKIIKIGSYHLEFDHRKFKKKANLDFLKNTDNLIPMIFYNVDVNFHYTNGYIDKNRRNETDNENIGLLMPHFYLNLGKNFNNQILSTRQISKFIEEENLINTHKNNILYQNPDKIEQLSKKQSKNIHYMIAFYKSDFWNRQSQNKLEKIVRNYEIPPDVIFGIQISQNNTHILPYSKDPNSPFEEHLINKLNNLFQNDNQFILIRQDSHIFTVLEESDESIQ</sequence>
<dbReference type="PRINTS" id="PR00420">
    <property type="entry name" value="RNGMNOXGNASE"/>
</dbReference>
<keyword evidence="1" id="KW-0285">Flavoprotein</keyword>
<evidence type="ECO:0000259" key="3">
    <source>
        <dbReference type="Pfam" id="PF01494"/>
    </source>
</evidence>
<dbReference type="GO" id="GO:0071949">
    <property type="term" value="F:FAD binding"/>
    <property type="evidence" value="ECO:0007669"/>
    <property type="project" value="InterPro"/>
</dbReference>
<dbReference type="PANTHER" id="PTHR43004:SF6">
    <property type="entry name" value="FAD_NAD(P)-BINDING OXIDOREDUCTASE FAMILY PROTEIN"/>
    <property type="match status" value="1"/>
</dbReference>
<proteinExistence type="predicted"/>
<evidence type="ECO:0000256" key="2">
    <source>
        <dbReference type="ARBA" id="ARBA00022827"/>
    </source>
</evidence>
<dbReference type="PANTHER" id="PTHR43004">
    <property type="entry name" value="TRK SYSTEM POTASSIUM UPTAKE PROTEIN"/>
    <property type="match status" value="1"/>
</dbReference>
<evidence type="ECO:0000313" key="4">
    <source>
        <dbReference type="EMBL" id="KRX06856.1"/>
    </source>
</evidence>
<evidence type="ECO:0000256" key="1">
    <source>
        <dbReference type="ARBA" id="ARBA00022630"/>
    </source>
</evidence>
<dbReference type="InterPro" id="IPR002938">
    <property type="entry name" value="FAD-bd"/>
</dbReference>
<dbReference type="EMBL" id="LDAU01000091">
    <property type="protein sequence ID" value="KRX06856.1"/>
    <property type="molecule type" value="Genomic_DNA"/>
</dbReference>
<keyword evidence="2" id="KW-0274">FAD</keyword>
<keyword evidence="5" id="KW-1185">Reference proteome</keyword>
<accession>A0A0V0QY70</accession>
<feature type="domain" description="FAD-binding" evidence="3">
    <location>
        <begin position="8"/>
        <end position="382"/>
    </location>
</feature>
<dbReference type="GO" id="GO:0016709">
    <property type="term" value="F:oxidoreductase activity, acting on paired donors, with incorporation or reduction of molecular oxygen, NAD(P)H as one donor, and incorporation of one atom of oxygen"/>
    <property type="evidence" value="ECO:0007669"/>
    <property type="project" value="UniProtKB-ARBA"/>
</dbReference>
<comment type="caution">
    <text evidence="4">The sequence shown here is derived from an EMBL/GenBank/DDBJ whole genome shotgun (WGS) entry which is preliminary data.</text>
</comment>
<evidence type="ECO:0000313" key="5">
    <source>
        <dbReference type="Proteomes" id="UP000054937"/>
    </source>
</evidence>
<dbReference type="InParanoid" id="A0A0V0QY70"/>
<dbReference type="InterPro" id="IPR050641">
    <property type="entry name" value="RIFMO-like"/>
</dbReference>
<protein>
    <recommendedName>
        <fullName evidence="3">FAD-binding domain-containing protein</fullName>
    </recommendedName>
</protein>
<dbReference type="Gene3D" id="3.50.50.60">
    <property type="entry name" value="FAD/NAD(P)-binding domain"/>
    <property type="match status" value="1"/>
</dbReference>
<organism evidence="4 5">
    <name type="scientific">Pseudocohnilembus persalinus</name>
    <name type="common">Ciliate</name>
    <dbReference type="NCBI Taxonomy" id="266149"/>
    <lineage>
        <taxon>Eukaryota</taxon>
        <taxon>Sar</taxon>
        <taxon>Alveolata</taxon>
        <taxon>Ciliophora</taxon>
        <taxon>Intramacronucleata</taxon>
        <taxon>Oligohymenophorea</taxon>
        <taxon>Scuticociliatia</taxon>
        <taxon>Philasterida</taxon>
        <taxon>Pseudocohnilembidae</taxon>
        <taxon>Pseudocohnilembus</taxon>
    </lineage>
</organism>
<name>A0A0V0QY70_PSEPJ</name>
<dbReference type="GO" id="GO:0006744">
    <property type="term" value="P:ubiquinone biosynthetic process"/>
    <property type="evidence" value="ECO:0007669"/>
    <property type="project" value="TreeGrafter"/>
</dbReference>
<gene>
    <name evidence="4" type="ORF">PPERSA_11501</name>
</gene>
<dbReference type="Proteomes" id="UP000054937">
    <property type="component" value="Unassembled WGS sequence"/>
</dbReference>
<dbReference type="OrthoDB" id="1716816at2759"/>
<dbReference type="InterPro" id="IPR036188">
    <property type="entry name" value="FAD/NAD-bd_sf"/>
</dbReference>
<dbReference type="AlphaFoldDB" id="A0A0V0QY70"/>
<dbReference type="Gene3D" id="3.30.9.10">
    <property type="entry name" value="D-Amino Acid Oxidase, subunit A, domain 2"/>
    <property type="match status" value="1"/>
</dbReference>
<dbReference type="SUPFAM" id="SSF51905">
    <property type="entry name" value="FAD/NAD(P)-binding domain"/>
    <property type="match status" value="1"/>
</dbReference>